<dbReference type="InterPro" id="IPR036291">
    <property type="entry name" value="NAD(P)-bd_dom_sf"/>
</dbReference>
<comment type="similarity">
    <text evidence="1 4">Belongs to the D-isomer specific 2-hydroxyacid dehydrogenase family.</text>
</comment>
<dbReference type="PROSITE" id="PS00670">
    <property type="entry name" value="D_2_HYDROXYACID_DH_2"/>
    <property type="match status" value="1"/>
</dbReference>
<dbReference type="PANTHER" id="PTHR43761">
    <property type="entry name" value="D-ISOMER SPECIFIC 2-HYDROXYACID DEHYDROGENASE FAMILY PROTEIN (AFU_ORTHOLOGUE AFUA_1G13630)"/>
    <property type="match status" value="1"/>
</dbReference>
<evidence type="ECO:0000313" key="7">
    <source>
        <dbReference type="EMBL" id="MDR5907526.1"/>
    </source>
</evidence>
<dbReference type="Pfam" id="PF02826">
    <property type="entry name" value="2-Hacid_dh_C"/>
    <property type="match status" value="1"/>
</dbReference>
<evidence type="ECO:0000259" key="6">
    <source>
        <dbReference type="Pfam" id="PF02826"/>
    </source>
</evidence>
<dbReference type="RefSeq" id="WP_309724953.1">
    <property type="nucleotide sequence ID" value="NZ_JARWAM010000020.1"/>
</dbReference>
<feature type="domain" description="D-isomer specific 2-hydroxyacid dehydrogenase catalytic" evidence="5">
    <location>
        <begin position="27"/>
        <end position="319"/>
    </location>
</feature>
<evidence type="ECO:0000313" key="8">
    <source>
        <dbReference type="Proteomes" id="UP001251374"/>
    </source>
</evidence>
<dbReference type="EMBL" id="JARWAM010000020">
    <property type="protein sequence ID" value="MDR5907526.1"/>
    <property type="molecule type" value="Genomic_DNA"/>
</dbReference>
<keyword evidence="2 4" id="KW-0560">Oxidoreductase</keyword>
<feature type="domain" description="D-isomer specific 2-hydroxyacid dehydrogenase NAD-binding" evidence="6">
    <location>
        <begin position="109"/>
        <end position="289"/>
    </location>
</feature>
<dbReference type="SUPFAM" id="SSF52283">
    <property type="entry name" value="Formate/glycerate dehydrogenase catalytic domain-like"/>
    <property type="match status" value="1"/>
</dbReference>
<dbReference type="CDD" id="cd12162">
    <property type="entry name" value="2-Hacid_dh_4"/>
    <property type="match status" value="1"/>
</dbReference>
<evidence type="ECO:0000256" key="3">
    <source>
        <dbReference type="ARBA" id="ARBA00023027"/>
    </source>
</evidence>
<evidence type="ECO:0000256" key="2">
    <source>
        <dbReference type="ARBA" id="ARBA00023002"/>
    </source>
</evidence>
<dbReference type="Pfam" id="PF00389">
    <property type="entry name" value="2-Hacid_dh"/>
    <property type="match status" value="1"/>
</dbReference>
<dbReference type="InterPro" id="IPR006139">
    <property type="entry name" value="D-isomer_2_OHA_DH_cat_dom"/>
</dbReference>
<keyword evidence="3" id="KW-0520">NAD</keyword>
<dbReference type="InterPro" id="IPR029753">
    <property type="entry name" value="D-isomer_DH_CS"/>
</dbReference>
<comment type="caution">
    <text evidence="7">The sequence shown here is derived from an EMBL/GenBank/DDBJ whole genome shotgun (WGS) entry which is preliminary data.</text>
</comment>
<protein>
    <submittedName>
        <fullName evidence="7">D-2-hydroxyacid dehydrogenase</fullName>
    </submittedName>
</protein>
<dbReference type="Gene3D" id="3.40.50.720">
    <property type="entry name" value="NAD(P)-binding Rossmann-like Domain"/>
    <property type="match status" value="2"/>
</dbReference>
<name>A0ABU1HJQ6_9GAMM</name>
<keyword evidence="8" id="KW-1185">Reference proteome</keyword>
<reference evidence="7 8" key="1">
    <citation type="submission" date="2023-04" db="EMBL/GenBank/DDBJ databases">
        <title>A long-awaited taxogenomic arrangement of the family Halomonadaceae.</title>
        <authorList>
            <person name="De La Haba R."/>
            <person name="Chuvochina M."/>
            <person name="Wittouck S."/>
            <person name="Arahal D.R."/>
            <person name="Sanchez-Porro C."/>
            <person name="Hugenholtz P."/>
            <person name="Ventosa A."/>
        </authorList>
    </citation>
    <scope>NUCLEOTIDE SEQUENCE [LARGE SCALE GENOMIC DNA]</scope>
    <source>
        <strain evidence="7 8">DSM 26770</strain>
    </source>
</reference>
<evidence type="ECO:0000256" key="4">
    <source>
        <dbReference type="RuleBase" id="RU003719"/>
    </source>
</evidence>
<gene>
    <name evidence="7" type="ORF">QC821_19805</name>
</gene>
<dbReference type="PANTHER" id="PTHR43761:SF1">
    <property type="entry name" value="D-ISOMER SPECIFIC 2-HYDROXYACID DEHYDROGENASE CATALYTIC DOMAIN-CONTAINING PROTEIN-RELATED"/>
    <property type="match status" value="1"/>
</dbReference>
<dbReference type="Proteomes" id="UP001251374">
    <property type="component" value="Unassembled WGS sequence"/>
</dbReference>
<dbReference type="SUPFAM" id="SSF51735">
    <property type="entry name" value="NAD(P)-binding Rossmann-fold domains"/>
    <property type="match status" value="1"/>
</dbReference>
<proteinExistence type="inferred from homology"/>
<evidence type="ECO:0000256" key="1">
    <source>
        <dbReference type="ARBA" id="ARBA00005854"/>
    </source>
</evidence>
<organism evidence="7 8">
    <name type="scientific">Franzmannia qiaohouensis</name>
    <dbReference type="NCBI Taxonomy" id="1329370"/>
    <lineage>
        <taxon>Bacteria</taxon>
        <taxon>Pseudomonadati</taxon>
        <taxon>Pseudomonadota</taxon>
        <taxon>Gammaproteobacteria</taxon>
        <taxon>Oceanospirillales</taxon>
        <taxon>Halomonadaceae</taxon>
        <taxon>Franzmannia</taxon>
    </lineage>
</organism>
<evidence type="ECO:0000259" key="5">
    <source>
        <dbReference type="Pfam" id="PF00389"/>
    </source>
</evidence>
<accession>A0ABU1HJQ6</accession>
<dbReference type="InterPro" id="IPR050418">
    <property type="entry name" value="D-iso_2-hydroxyacid_DH_PdxB"/>
</dbReference>
<sequence length="320" mass="35406">MGNYKIVFLDKETLSPETVLRTPNFPHEIKVYQSTHESEASERIADAEIVIVNKVPLGKAAIEGAKNLKLIAVAATGYDRIDIESCKARNVTVSNIRDYAKNTVPEHTFALILALRRSIIPYRQSVLDSRWQDAAQFCYFDYPIHDLANATLGVIGDGVLGKSVARLGEAFGMNVLFSSYKGVQGMGPLYTPFEEVLRQSDIITLHCPLIPSTRNLLDQHEFSIMEKRPLIINAARGGLVNEEALGWALEEGLVSGAGFDVVTEEPPARDHLMMTLAKRHNVILTPHVAWASQEAVQSLADQLIDNIEAFYHGEARNVVV</sequence>
<dbReference type="InterPro" id="IPR006140">
    <property type="entry name" value="D-isomer_DH_NAD-bd"/>
</dbReference>